<comment type="caution">
    <text evidence="2">The sequence shown here is derived from an EMBL/GenBank/DDBJ whole genome shotgun (WGS) entry which is preliminary data.</text>
</comment>
<dbReference type="EMBL" id="BAABME010002087">
    <property type="protein sequence ID" value="GAA0152960.1"/>
    <property type="molecule type" value="Genomic_DNA"/>
</dbReference>
<evidence type="ECO:0000313" key="2">
    <source>
        <dbReference type="EMBL" id="GAA0152960.1"/>
    </source>
</evidence>
<keyword evidence="3" id="KW-1185">Reference proteome</keyword>
<gene>
    <name evidence="2" type="ORF">LIER_11312</name>
</gene>
<name>A0AAV3PRL1_LITER</name>
<dbReference type="Proteomes" id="UP001454036">
    <property type="component" value="Unassembled WGS sequence"/>
</dbReference>
<dbReference type="AlphaFoldDB" id="A0AAV3PRL1"/>
<feature type="region of interest" description="Disordered" evidence="1">
    <location>
        <begin position="1"/>
        <end position="56"/>
    </location>
</feature>
<accession>A0AAV3PRL1</accession>
<evidence type="ECO:0000256" key="1">
    <source>
        <dbReference type="SAM" id="MobiDB-lite"/>
    </source>
</evidence>
<feature type="compositionally biased region" description="Basic and acidic residues" evidence="1">
    <location>
        <begin position="70"/>
        <end position="83"/>
    </location>
</feature>
<protein>
    <submittedName>
        <fullName evidence="2">Uncharacterized protein</fullName>
    </submittedName>
</protein>
<sequence length="133" mass="14692">MYFARGSNVYNRQQQQQQQQQPQQQQQQQQSPYSPHSAYVPKLGSGYPGSSAGLAEGSIGLRQSSILRSHQEPEVSGFRDHSTHLSNAPNYGGGQYSLTYGGSTTQQIADATKEKTKHINFEMEKFISLGLSP</sequence>
<reference evidence="2 3" key="1">
    <citation type="submission" date="2024-01" db="EMBL/GenBank/DDBJ databases">
        <title>The complete chloroplast genome sequence of Lithospermum erythrorhizon: insights into the phylogenetic relationship among Boraginaceae species and the maternal lineages of purple gromwells.</title>
        <authorList>
            <person name="Okada T."/>
            <person name="Watanabe K."/>
        </authorList>
    </citation>
    <scope>NUCLEOTIDE SEQUENCE [LARGE SCALE GENOMIC DNA]</scope>
</reference>
<proteinExistence type="predicted"/>
<organism evidence="2 3">
    <name type="scientific">Lithospermum erythrorhizon</name>
    <name type="common">Purple gromwell</name>
    <name type="synonym">Lithospermum officinale var. erythrorhizon</name>
    <dbReference type="NCBI Taxonomy" id="34254"/>
    <lineage>
        <taxon>Eukaryota</taxon>
        <taxon>Viridiplantae</taxon>
        <taxon>Streptophyta</taxon>
        <taxon>Embryophyta</taxon>
        <taxon>Tracheophyta</taxon>
        <taxon>Spermatophyta</taxon>
        <taxon>Magnoliopsida</taxon>
        <taxon>eudicotyledons</taxon>
        <taxon>Gunneridae</taxon>
        <taxon>Pentapetalae</taxon>
        <taxon>asterids</taxon>
        <taxon>lamiids</taxon>
        <taxon>Boraginales</taxon>
        <taxon>Boraginaceae</taxon>
        <taxon>Boraginoideae</taxon>
        <taxon>Lithospermeae</taxon>
        <taxon>Lithospermum</taxon>
    </lineage>
</organism>
<feature type="compositionally biased region" description="Low complexity" evidence="1">
    <location>
        <begin position="13"/>
        <end position="30"/>
    </location>
</feature>
<evidence type="ECO:0000313" key="3">
    <source>
        <dbReference type="Proteomes" id="UP001454036"/>
    </source>
</evidence>
<feature type="region of interest" description="Disordered" evidence="1">
    <location>
        <begin position="70"/>
        <end position="90"/>
    </location>
</feature>